<dbReference type="SUPFAM" id="SSF52540">
    <property type="entry name" value="P-loop containing nucleoside triphosphate hydrolases"/>
    <property type="match status" value="1"/>
</dbReference>
<proteinExistence type="inferred from homology"/>
<comment type="similarity">
    <text evidence="1">Belongs to the RecA family.</text>
</comment>
<reference evidence="8" key="1">
    <citation type="journal article" date="2024" name="FEMS Microbiol. Lett.">
        <title>Genomic insights into Spiroplasma endosymbionts that induce male-killing and protective phenotypes in the pea aphid.</title>
        <authorList>
            <person name="Arai H."/>
            <person name="Legeai F."/>
            <person name="Kageyama D."/>
            <person name="Sugio A."/>
            <person name="Simon J.C."/>
        </authorList>
    </citation>
    <scope>NUCLEOTIDE SEQUENCE [LARGE SCALE GENOMIC DNA]</scope>
    <source>
        <strain evidence="8">sAp269</strain>
    </source>
</reference>
<evidence type="ECO:0000256" key="5">
    <source>
        <dbReference type="ARBA" id="ARBA00023172"/>
    </source>
</evidence>
<accession>A0ABM8JLG8</accession>
<dbReference type="InterPro" id="IPR027417">
    <property type="entry name" value="P-loop_NTPase"/>
</dbReference>
<evidence type="ECO:0000256" key="3">
    <source>
        <dbReference type="ARBA" id="ARBA00022741"/>
    </source>
</evidence>
<dbReference type="PROSITE" id="PS50162">
    <property type="entry name" value="RECA_2"/>
    <property type="match status" value="1"/>
</dbReference>
<evidence type="ECO:0000313" key="8">
    <source>
        <dbReference type="Proteomes" id="UP001473424"/>
    </source>
</evidence>
<dbReference type="InterPro" id="IPR020588">
    <property type="entry name" value="RecA_ATP-bd"/>
</dbReference>
<gene>
    <name evidence="7" type="ORF">SAP269_04580</name>
</gene>
<evidence type="ECO:0000256" key="2">
    <source>
        <dbReference type="ARBA" id="ARBA00015553"/>
    </source>
</evidence>
<evidence type="ECO:0000256" key="1">
    <source>
        <dbReference type="ARBA" id="ARBA00009391"/>
    </source>
</evidence>
<keyword evidence="8" id="KW-1185">Reference proteome</keyword>
<feature type="domain" description="RecA family profile 1" evidence="6">
    <location>
        <begin position="38"/>
        <end position="106"/>
    </location>
</feature>
<dbReference type="Gene3D" id="3.40.50.300">
    <property type="entry name" value="P-loop containing nucleotide triphosphate hydrolases"/>
    <property type="match status" value="1"/>
</dbReference>
<evidence type="ECO:0000259" key="6">
    <source>
        <dbReference type="PROSITE" id="PS50162"/>
    </source>
</evidence>
<protein>
    <recommendedName>
        <fullName evidence="2">Protein RecA</fullName>
    </recommendedName>
</protein>
<dbReference type="Proteomes" id="UP001473424">
    <property type="component" value="Chromosome"/>
</dbReference>
<dbReference type="PANTHER" id="PTHR45900:SF1">
    <property type="entry name" value="MITOCHONDRIAL DNA REPAIR PROTEIN RECA HOMOLOG-RELATED"/>
    <property type="match status" value="1"/>
</dbReference>
<keyword evidence="3" id="KW-0547">Nucleotide-binding</keyword>
<name>A0ABM8JLG8_9MOLU</name>
<dbReference type="PANTHER" id="PTHR45900">
    <property type="entry name" value="RECA"/>
    <property type="match status" value="1"/>
</dbReference>
<evidence type="ECO:0000256" key="4">
    <source>
        <dbReference type="ARBA" id="ARBA00022840"/>
    </source>
</evidence>
<keyword evidence="4" id="KW-0067">ATP-binding</keyword>
<sequence>MEINIKEKEQLLENAIKQIEKEFGKGAIMLLSDSGIGDIEVISLGSILLDDILGVKGFPKVRIIEVYGPESAGKTTLALMALAEVKKQNGRIAFIDAEHALDRQYS</sequence>
<dbReference type="InterPro" id="IPR013765">
    <property type="entry name" value="DNA_recomb/repair_RecA"/>
</dbReference>
<evidence type="ECO:0000313" key="7">
    <source>
        <dbReference type="EMBL" id="BET37869.1"/>
    </source>
</evidence>
<dbReference type="Pfam" id="PF00154">
    <property type="entry name" value="RecA_N"/>
    <property type="match status" value="1"/>
</dbReference>
<keyword evidence="5" id="KW-0233">DNA recombination</keyword>
<dbReference type="EMBL" id="AP028955">
    <property type="protein sequence ID" value="BET37869.1"/>
    <property type="molecule type" value="Genomic_DNA"/>
</dbReference>
<organism evidence="7 8">
    <name type="scientific">Spiroplasma ixodetis</name>
    <dbReference type="NCBI Taxonomy" id="2141"/>
    <lineage>
        <taxon>Bacteria</taxon>
        <taxon>Bacillati</taxon>
        <taxon>Mycoplasmatota</taxon>
        <taxon>Mollicutes</taxon>
        <taxon>Entomoplasmatales</taxon>
        <taxon>Spiroplasmataceae</taxon>
        <taxon>Spiroplasma</taxon>
    </lineage>
</organism>
<dbReference type="InterPro" id="IPR049428">
    <property type="entry name" value="RecA-like_N"/>
</dbReference>